<dbReference type="AlphaFoldDB" id="A0AA36ENG7"/>
<protein>
    <submittedName>
        <fullName evidence="1">Uncharacterized protein</fullName>
    </submittedName>
</protein>
<evidence type="ECO:0000313" key="1">
    <source>
        <dbReference type="EMBL" id="CAI9299800.1"/>
    </source>
</evidence>
<sequence>MVGHFTIFDITNSQINKHTMVVMTSFGSLTSSNIHHQAHAANPGCNHHLVLRVKRNGGGATVEVVAMRQERRGGEGVQLPLETTTTTPDNELRGLPTTTVSNGSLGLQRRLKQWRSSMEAATLTTGGIIVLFSGG</sequence>
<evidence type="ECO:0000313" key="2">
    <source>
        <dbReference type="Proteomes" id="UP001177003"/>
    </source>
</evidence>
<dbReference type="EMBL" id="OX465084">
    <property type="protein sequence ID" value="CAI9299800.1"/>
    <property type="molecule type" value="Genomic_DNA"/>
</dbReference>
<organism evidence="1 2">
    <name type="scientific">Lactuca saligna</name>
    <name type="common">Willowleaf lettuce</name>
    <dbReference type="NCBI Taxonomy" id="75948"/>
    <lineage>
        <taxon>Eukaryota</taxon>
        <taxon>Viridiplantae</taxon>
        <taxon>Streptophyta</taxon>
        <taxon>Embryophyta</taxon>
        <taxon>Tracheophyta</taxon>
        <taxon>Spermatophyta</taxon>
        <taxon>Magnoliopsida</taxon>
        <taxon>eudicotyledons</taxon>
        <taxon>Gunneridae</taxon>
        <taxon>Pentapetalae</taxon>
        <taxon>asterids</taxon>
        <taxon>campanulids</taxon>
        <taxon>Asterales</taxon>
        <taxon>Asteraceae</taxon>
        <taxon>Cichorioideae</taxon>
        <taxon>Cichorieae</taxon>
        <taxon>Lactucinae</taxon>
        <taxon>Lactuca</taxon>
    </lineage>
</organism>
<reference evidence="1" key="1">
    <citation type="submission" date="2023-04" db="EMBL/GenBank/DDBJ databases">
        <authorList>
            <person name="Vijverberg K."/>
            <person name="Xiong W."/>
            <person name="Schranz E."/>
        </authorList>
    </citation>
    <scope>NUCLEOTIDE SEQUENCE</scope>
</reference>
<keyword evidence="2" id="KW-1185">Reference proteome</keyword>
<dbReference type="Proteomes" id="UP001177003">
    <property type="component" value="Chromosome 8"/>
</dbReference>
<accession>A0AA36ENG7</accession>
<name>A0AA36ENG7_LACSI</name>
<gene>
    <name evidence="1" type="ORF">LSALG_LOCUS38487</name>
</gene>
<proteinExistence type="predicted"/>